<evidence type="ECO:0000313" key="3">
    <source>
        <dbReference type="EMBL" id="GAA1986480.1"/>
    </source>
</evidence>
<evidence type="ECO:0000256" key="2">
    <source>
        <dbReference type="SAM" id="Phobius"/>
    </source>
</evidence>
<comment type="caution">
    <text evidence="3">The sequence shown here is derived from an EMBL/GenBank/DDBJ whole genome shotgun (WGS) entry which is preliminary data.</text>
</comment>
<keyword evidence="4" id="KW-1185">Reference proteome</keyword>
<keyword evidence="2" id="KW-0472">Membrane</keyword>
<reference evidence="4" key="1">
    <citation type="journal article" date="2019" name="Int. J. Syst. Evol. Microbiol.">
        <title>The Global Catalogue of Microorganisms (GCM) 10K type strain sequencing project: providing services to taxonomists for standard genome sequencing and annotation.</title>
        <authorList>
            <consortium name="The Broad Institute Genomics Platform"/>
            <consortium name="The Broad Institute Genome Sequencing Center for Infectious Disease"/>
            <person name="Wu L."/>
            <person name="Ma J."/>
        </authorList>
    </citation>
    <scope>NUCLEOTIDE SEQUENCE [LARGE SCALE GENOMIC DNA]</scope>
    <source>
        <strain evidence="4">JCM 14545</strain>
    </source>
</reference>
<dbReference type="Proteomes" id="UP001501116">
    <property type="component" value="Unassembled WGS sequence"/>
</dbReference>
<feature type="transmembrane region" description="Helical" evidence="2">
    <location>
        <begin position="38"/>
        <end position="69"/>
    </location>
</feature>
<name>A0ABP5DUA9_9PSEU</name>
<proteinExistence type="predicted"/>
<organism evidence="3 4">
    <name type="scientific">Amycolatopsis minnesotensis</name>
    <dbReference type="NCBI Taxonomy" id="337894"/>
    <lineage>
        <taxon>Bacteria</taxon>
        <taxon>Bacillati</taxon>
        <taxon>Actinomycetota</taxon>
        <taxon>Actinomycetes</taxon>
        <taxon>Pseudonocardiales</taxon>
        <taxon>Pseudonocardiaceae</taxon>
        <taxon>Amycolatopsis</taxon>
    </lineage>
</organism>
<feature type="region of interest" description="Disordered" evidence="1">
    <location>
        <begin position="95"/>
        <end position="118"/>
    </location>
</feature>
<gene>
    <name evidence="3" type="ORF">GCM10009754_75510</name>
</gene>
<sequence length="118" mass="12537">MVSENSSREPGTRVERVPSGSRADRAIGAVGWWLPETVAAAAVAGFAAWLGWSFLIPVIGVALVARIAWEWAPTRRSARVVTALVTAIACRIRRRRRTGETASAAPAGDPSRADEVAS</sequence>
<feature type="region of interest" description="Disordered" evidence="1">
    <location>
        <begin position="1"/>
        <end position="21"/>
    </location>
</feature>
<keyword evidence="2" id="KW-0812">Transmembrane</keyword>
<accession>A0ABP5DUA9</accession>
<protein>
    <submittedName>
        <fullName evidence="3">Uncharacterized protein</fullName>
    </submittedName>
</protein>
<evidence type="ECO:0000256" key="1">
    <source>
        <dbReference type="SAM" id="MobiDB-lite"/>
    </source>
</evidence>
<evidence type="ECO:0000313" key="4">
    <source>
        <dbReference type="Proteomes" id="UP001501116"/>
    </source>
</evidence>
<keyword evidence="2" id="KW-1133">Transmembrane helix</keyword>
<dbReference type="EMBL" id="BAAANN010000044">
    <property type="protein sequence ID" value="GAA1986480.1"/>
    <property type="molecule type" value="Genomic_DNA"/>
</dbReference>
<feature type="compositionally biased region" description="Basic and acidic residues" evidence="1">
    <location>
        <begin position="1"/>
        <end position="16"/>
    </location>
</feature>